<dbReference type="STRING" id="1249552.PS2015_190"/>
<dbReference type="Pfam" id="PF00903">
    <property type="entry name" value="Glyoxalase"/>
    <property type="match status" value="1"/>
</dbReference>
<dbReference type="RefSeq" id="WP_058020405.1">
    <property type="nucleotide sequence ID" value="NZ_CP013189.1"/>
</dbReference>
<dbReference type="Proteomes" id="UP000065641">
    <property type="component" value="Chromosome"/>
</dbReference>
<dbReference type="OrthoDB" id="9803104at2"/>
<dbReference type="PROSITE" id="PS51819">
    <property type="entry name" value="VOC"/>
    <property type="match status" value="1"/>
</dbReference>
<sequence length="122" mass="13315">MNILSIDHVQLTMPAGQESKARAFYGDVLGFSEVKKPEALQARGGVWFESGAVKIHLGVEDDFLPAKKAHPALVVSDLNSLMGSLKSNGFNVTEDHNIPGVERAFSNDPFGNRIEFIQNYLG</sequence>
<evidence type="ECO:0000313" key="2">
    <source>
        <dbReference type="EMBL" id="ALO44884.1"/>
    </source>
</evidence>
<evidence type="ECO:0000313" key="3">
    <source>
        <dbReference type="Proteomes" id="UP000065641"/>
    </source>
</evidence>
<gene>
    <name evidence="2" type="ORF">PS2015_190</name>
</gene>
<dbReference type="PANTHER" id="PTHR39175:SF1">
    <property type="entry name" value="FAMILY PROTEIN, PUTATIVE (AFU_ORTHOLOGUE AFUA_3G15060)-RELATED"/>
    <property type="match status" value="1"/>
</dbReference>
<keyword evidence="3" id="KW-1185">Reference proteome</keyword>
<dbReference type="PANTHER" id="PTHR39175">
    <property type="entry name" value="FAMILY PROTEIN, PUTATIVE (AFU_ORTHOLOGUE AFUA_3G15060)-RELATED"/>
    <property type="match status" value="1"/>
</dbReference>
<organism evidence="2 3">
    <name type="scientific">Pseudohongiella spirulinae</name>
    <dbReference type="NCBI Taxonomy" id="1249552"/>
    <lineage>
        <taxon>Bacteria</taxon>
        <taxon>Pseudomonadati</taxon>
        <taxon>Pseudomonadota</taxon>
        <taxon>Gammaproteobacteria</taxon>
        <taxon>Pseudomonadales</taxon>
        <taxon>Pseudohongiellaceae</taxon>
        <taxon>Pseudohongiella</taxon>
    </lineage>
</organism>
<dbReference type="KEGG" id="pspi:PS2015_190"/>
<evidence type="ECO:0000259" key="1">
    <source>
        <dbReference type="PROSITE" id="PS51819"/>
    </source>
</evidence>
<accession>A0A0S2KA37</accession>
<dbReference type="AlphaFoldDB" id="A0A0S2KA37"/>
<name>A0A0S2KA37_9GAMM</name>
<dbReference type="EMBL" id="CP013189">
    <property type="protein sequence ID" value="ALO44884.1"/>
    <property type="molecule type" value="Genomic_DNA"/>
</dbReference>
<proteinExistence type="predicted"/>
<feature type="domain" description="VOC" evidence="1">
    <location>
        <begin position="5"/>
        <end position="119"/>
    </location>
</feature>
<dbReference type="InterPro" id="IPR037523">
    <property type="entry name" value="VOC_core"/>
</dbReference>
<reference evidence="2 3" key="1">
    <citation type="submission" date="2015-11" db="EMBL/GenBank/DDBJ databases">
        <authorList>
            <person name="Zhang Y."/>
            <person name="Guo Z."/>
        </authorList>
    </citation>
    <scope>NUCLEOTIDE SEQUENCE [LARGE SCALE GENOMIC DNA]</scope>
    <source>
        <strain evidence="2 3">KCTC 32221</strain>
    </source>
</reference>
<dbReference type="InterPro" id="IPR004360">
    <property type="entry name" value="Glyas_Fos-R_dOase_dom"/>
</dbReference>
<dbReference type="Gene3D" id="3.10.180.10">
    <property type="entry name" value="2,3-Dihydroxybiphenyl 1,2-Dioxygenase, domain 1"/>
    <property type="match status" value="1"/>
</dbReference>
<protein>
    <submittedName>
        <fullName evidence="2">Glyoxalase</fullName>
    </submittedName>
</protein>
<dbReference type="InterPro" id="IPR029068">
    <property type="entry name" value="Glyas_Bleomycin-R_OHBP_Dase"/>
</dbReference>
<dbReference type="SUPFAM" id="SSF54593">
    <property type="entry name" value="Glyoxalase/Bleomycin resistance protein/Dihydroxybiphenyl dioxygenase"/>
    <property type="match status" value="1"/>
</dbReference>